<dbReference type="GO" id="GO:0016787">
    <property type="term" value="F:hydrolase activity"/>
    <property type="evidence" value="ECO:0007669"/>
    <property type="project" value="UniProtKB-KW"/>
</dbReference>
<evidence type="ECO:0000259" key="11">
    <source>
        <dbReference type="PROSITE" id="PS50126"/>
    </source>
</evidence>
<evidence type="ECO:0000256" key="9">
    <source>
        <dbReference type="ARBA" id="ARBA00022884"/>
    </source>
</evidence>
<evidence type="ECO:0000256" key="1">
    <source>
        <dbReference type="ARBA" id="ARBA00001946"/>
    </source>
</evidence>
<keyword evidence="4" id="KW-0540">Nuclease</keyword>
<dbReference type="GO" id="GO:0004519">
    <property type="term" value="F:endonuclease activity"/>
    <property type="evidence" value="ECO:0007669"/>
    <property type="project" value="UniProtKB-KW"/>
</dbReference>
<dbReference type="GO" id="GO:0005737">
    <property type="term" value="C:cytoplasm"/>
    <property type="evidence" value="ECO:0007669"/>
    <property type="project" value="TreeGrafter"/>
</dbReference>
<evidence type="ECO:0000256" key="7">
    <source>
        <dbReference type="ARBA" id="ARBA00022801"/>
    </source>
</evidence>
<dbReference type="PANTHER" id="PTHR30001:SF1">
    <property type="entry name" value="RIBONUCLEASE E_G-LIKE PROTEIN, CHLOROPLASTIC"/>
    <property type="match status" value="1"/>
</dbReference>
<dbReference type="Pfam" id="PF10150">
    <property type="entry name" value="RNase_E_G"/>
    <property type="match status" value="1"/>
</dbReference>
<dbReference type="PANTHER" id="PTHR30001">
    <property type="entry name" value="RIBONUCLEASE"/>
    <property type="match status" value="1"/>
</dbReference>
<dbReference type="GO" id="GO:0004540">
    <property type="term" value="F:RNA nuclease activity"/>
    <property type="evidence" value="ECO:0007669"/>
    <property type="project" value="InterPro"/>
</dbReference>
<dbReference type="InterPro" id="IPR004659">
    <property type="entry name" value="RNase_E/G"/>
</dbReference>
<organism evidence="12">
    <name type="scientific">hydrothermal vent metagenome</name>
    <dbReference type="NCBI Taxonomy" id="652676"/>
    <lineage>
        <taxon>unclassified sequences</taxon>
        <taxon>metagenomes</taxon>
        <taxon>ecological metagenomes</taxon>
    </lineage>
</organism>
<evidence type="ECO:0000256" key="6">
    <source>
        <dbReference type="ARBA" id="ARBA00022759"/>
    </source>
</evidence>
<name>A0A3B1D657_9ZZZZ</name>
<keyword evidence="3" id="KW-0997">Cell inner membrane</keyword>
<evidence type="ECO:0000313" key="12">
    <source>
        <dbReference type="EMBL" id="VAX37699.1"/>
    </source>
</evidence>
<keyword evidence="6" id="KW-0255">Endonuclease</keyword>
<keyword evidence="2" id="KW-1003">Cell membrane</keyword>
<dbReference type="GO" id="GO:0003723">
    <property type="term" value="F:RNA binding"/>
    <property type="evidence" value="ECO:0007669"/>
    <property type="project" value="UniProtKB-KW"/>
</dbReference>
<dbReference type="GO" id="GO:0006364">
    <property type="term" value="P:rRNA processing"/>
    <property type="evidence" value="ECO:0007669"/>
    <property type="project" value="TreeGrafter"/>
</dbReference>
<evidence type="ECO:0000256" key="8">
    <source>
        <dbReference type="ARBA" id="ARBA00022842"/>
    </source>
</evidence>
<evidence type="ECO:0000256" key="5">
    <source>
        <dbReference type="ARBA" id="ARBA00022723"/>
    </source>
</evidence>
<keyword evidence="5" id="KW-0479">Metal-binding</keyword>
<evidence type="ECO:0000256" key="3">
    <source>
        <dbReference type="ARBA" id="ARBA00022519"/>
    </source>
</evidence>
<keyword evidence="7" id="KW-0378">Hydrolase</keyword>
<sequence length="438" mass="49609">MAREILIQTQKSERLVAIIENGRVDDFHIELDSYQSLLGNIYKGKVTSILPSINAAFVNIGQERNGFLYLTDAVNPLIVEELSGPRKLLEKIFKRASNESAGGKNLRKGGSEPMKLKVGQEVLVQVVKDPFREKGARLTTHISLPGRFVVYMPCDQQAGVSRKIENVEERRRLREVIKGFAFAKMGGFIIRTASRKQGKRELTRDAKFLYELWLKVYKKSETEKAPALIYEEGELTWKIVRDYLTEKVDKLVIDSAEEHLKIQKFVQTLIGKQMVSKIHHYKGHVPLFEARKITKELQTIYETNVYCKSGAYVVIEPTEGVTVIDVNSGKFKTKASPGEAAFMVNMEVVPEIARQLRLRDLGGIIVIDFIDMVQESHKRRVVEALRRAVIRDPAKTEVNRISSLGLVEMTRARTGKTVESISFGKCPFCEGRGRVRIG</sequence>
<dbReference type="InterPro" id="IPR003029">
    <property type="entry name" value="S1_domain"/>
</dbReference>
<evidence type="ECO:0000256" key="4">
    <source>
        <dbReference type="ARBA" id="ARBA00022722"/>
    </source>
</evidence>
<keyword evidence="10" id="KW-0472">Membrane</keyword>
<dbReference type="Gene3D" id="2.40.50.140">
    <property type="entry name" value="Nucleic acid-binding proteins"/>
    <property type="match status" value="1"/>
</dbReference>
<feature type="domain" description="S1 motif" evidence="11">
    <location>
        <begin position="39"/>
        <end position="141"/>
    </location>
</feature>
<accession>A0A3B1D657</accession>
<dbReference type="InterPro" id="IPR019307">
    <property type="entry name" value="RNA-bd_AU-1/RNase_E/G"/>
</dbReference>
<dbReference type="InterPro" id="IPR012340">
    <property type="entry name" value="NA-bd_OB-fold"/>
</dbReference>
<dbReference type="SMART" id="SM00316">
    <property type="entry name" value="S1"/>
    <property type="match status" value="1"/>
</dbReference>
<dbReference type="CDD" id="cd04453">
    <property type="entry name" value="S1_RNase_E"/>
    <property type="match status" value="1"/>
</dbReference>
<keyword evidence="8" id="KW-0460">Magnesium</keyword>
<dbReference type="EMBL" id="UOGJ01000136">
    <property type="protein sequence ID" value="VAX37699.1"/>
    <property type="molecule type" value="Genomic_DNA"/>
</dbReference>
<dbReference type="AlphaFoldDB" id="A0A3B1D657"/>
<dbReference type="PROSITE" id="PS50126">
    <property type="entry name" value="S1"/>
    <property type="match status" value="1"/>
</dbReference>
<proteinExistence type="predicted"/>
<comment type="cofactor">
    <cofactor evidence="1">
        <name>Mg(2+)</name>
        <dbReference type="ChEBI" id="CHEBI:18420"/>
    </cofactor>
</comment>
<dbReference type="SUPFAM" id="SSF50249">
    <property type="entry name" value="Nucleic acid-binding proteins"/>
    <property type="match status" value="1"/>
</dbReference>
<dbReference type="NCBIfam" id="TIGR00757">
    <property type="entry name" value="RNaseEG"/>
    <property type="match status" value="1"/>
</dbReference>
<reference evidence="12" key="1">
    <citation type="submission" date="2018-06" db="EMBL/GenBank/DDBJ databases">
        <authorList>
            <person name="Zhirakovskaya E."/>
        </authorList>
    </citation>
    <scope>NUCLEOTIDE SEQUENCE</scope>
</reference>
<evidence type="ECO:0000256" key="10">
    <source>
        <dbReference type="ARBA" id="ARBA00023136"/>
    </source>
</evidence>
<dbReference type="GO" id="GO:0046872">
    <property type="term" value="F:metal ion binding"/>
    <property type="evidence" value="ECO:0007669"/>
    <property type="project" value="UniProtKB-KW"/>
</dbReference>
<evidence type="ECO:0000256" key="2">
    <source>
        <dbReference type="ARBA" id="ARBA00022475"/>
    </source>
</evidence>
<protein>
    <submittedName>
        <fullName evidence="12">Ribonuclease G</fullName>
    </submittedName>
</protein>
<keyword evidence="9" id="KW-0694">RNA-binding</keyword>
<gene>
    <name evidence="12" type="ORF">MNBD_UNCLBAC01-156</name>
</gene>